<reference evidence="4 5" key="1">
    <citation type="submission" date="2014-04" db="EMBL/GenBank/DDBJ databases">
        <authorList>
            <consortium name="DOE Joint Genome Institute"/>
            <person name="Kuo A."/>
            <person name="Kohler A."/>
            <person name="Costa M.D."/>
            <person name="Nagy L.G."/>
            <person name="Floudas D."/>
            <person name="Copeland A."/>
            <person name="Barry K.W."/>
            <person name="Cichocki N."/>
            <person name="Veneault-Fourrey C."/>
            <person name="LaButti K."/>
            <person name="Lindquist E.A."/>
            <person name="Lipzen A."/>
            <person name="Lundell T."/>
            <person name="Morin E."/>
            <person name="Murat C."/>
            <person name="Sun H."/>
            <person name="Tunlid A."/>
            <person name="Henrissat B."/>
            <person name="Grigoriev I.V."/>
            <person name="Hibbett D.S."/>
            <person name="Martin F."/>
            <person name="Nordberg H.P."/>
            <person name="Cantor M.N."/>
            <person name="Hua S.X."/>
        </authorList>
    </citation>
    <scope>NUCLEOTIDE SEQUENCE [LARGE SCALE GENOMIC DNA]</scope>
    <source>
        <strain evidence="4 5">441</strain>
    </source>
</reference>
<feature type="compositionally biased region" description="Basic and acidic residues" evidence="2">
    <location>
        <begin position="42"/>
        <end position="56"/>
    </location>
</feature>
<dbReference type="PANTHER" id="PTHR13087:SF0">
    <property type="entry name" value="NFKB ACTIVATING PROTEIN LIKE"/>
    <property type="match status" value="1"/>
</dbReference>
<dbReference type="GO" id="GO:0010468">
    <property type="term" value="P:regulation of gene expression"/>
    <property type="evidence" value="ECO:0007669"/>
    <property type="project" value="TreeGrafter"/>
</dbReference>
<protein>
    <recommendedName>
        <fullName evidence="3">NF-kappa-B-activating protein C-terminal domain-containing protein</fullName>
    </recommendedName>
</protein>
<dbReference type="InterPro" id="IPR040466">
    <property type="entry name" value="NKAP"/>
</dbReference>
<evidence type="ECO:0000259" key="3">
    <source>
        <dbReference type="Pfam" id="PF06047"/>
    </source>
</evidence>
<feature type="compositionally biased region" description="Basic residues" evidence="2">
    <location>
        <begin position="207"/>
        <end position="219"/>
    </location>
</feature>
<keyword evidence="5" id="KW-1185">Reference proteome</keyword>
<dbReference type="STRING" id="765257.A0A0D0A7N7"/>
<evidence type="ECO:0000313" key="4">
    <source>
        <dbReference type="EMBL" id="KIK28068.1"/>
    </source>
</evidence>
<feature type="compositionally biased region" description="Low complexity" evidence="2">
    <location>
        <begin position="259"/>
        <end position="278"/>
    </location>
</feature>
<feature type="compositionally biased region" description="Basic residues" evidence="2">
    <location>
        <begin position="57"/>
        <end position="69"/>
    </location>
</feature>
<evidence type="ECO:0000256" key="2">
    <source>
        <dbReference type="SAM" id="MobiDB-lite"/>
    </source>
</evidence>
<evidence type="ECO:0000313" key="5">
    <source>
        <dbReference type="Proteomes" id="UP000054018"/>
    </source>
</evidence>
<feature type="compositionally biased region" description="Basic residues" evidence="2">
    <location>
        <begin position="227"/>
        <end position="237"/>
    </location>
</feature>
<dbReference type="OrthoDB" id="273141at2759"/>
<reference evidence="5" key="2">
    <citation type="submission" date="2015-01" db="EMBL/GenBank/DDBJ databases">
        <title>Evolutionary Origins and Diversification of the Mycorrhizal Mutualists.</title>
        <authorList>
            <consortium name="DOE Joint Genome Institute"/>
            <consortium name="Mycorrhizal Genomics Consortium"/>
            <person name="Kohler A."/>
            <person name="Kuo A."/>
            <person name="Nagy L.G."/>
            <person name="Floudas D."/>
            <person name="Copeland A."/>
            <person name="Barry K.W."/>
            <person name="Cichocki N."/>
            <person name="Veneault-Fourrey C."/>
            <person name="LaButti K."/>
            <person name="Lindquist E.A."/>
            <person name="Lipzen A."/>
            <person name="Lundell T."/>
            <person name="Morin E."/>
            <person name="Murat C."/>
            <person name="Riley R."/>
            <person name="Ohm R."/>
            <person name="Sun H."/>
            <person name="Tunlid A."/>
            <person name="Henrissat B."/>
            <person name="Grigoriev I.V."/>
            <person name="Hibbett D.S."/>
            <person name="Martin F."/>
        </authorList>
    </citation>
    <scope>NUCLEOTIDE SEQUENCE [LARGE SCALE GENOMIC DNA]</scope>
    <source>
        <strain evidence="5">441</strain>
    </source>
</reference>
<dbReference type="InterPro" id="IPR009269">
    <property type="entry name" value="NKAP_C"/>
</dbReference>
<dbReference type="GO" id="GO:0005634">
    <property type="term" value="C:nucleus"/>
    <property type="evidence" value="ECO:0007669"/>
    <property type="project" value="TreeGrafter"/>
</dbReference>
<dbReference type="AlphaFoldDB" id="A0A0D0A7N7"/>
<dbReference type="PANTHER" id="PTHR13087">
    <property type="entry name" value="NF-KAPPA B ACTIVATING PROTEIN"/>
    <property type="match status" value="1"/>
</dbReference>
<feature type="domain" description="NF-kappa-B-activating protein C-terminal" evidence="3">
    <location>
        <begin position="351"/>
        <end position="453"/>
    </location>
</feature>
<feature type="compositionally biased region" description="Acidic residues" evidence="2">
    <location>
        <begin position="325"/>
        <end position="334"/>
    </location>
</feature>
<evidence type="ECO:0000256" key="1">
    <source>
        <dbReference type="ARBA" id="ARBA00009313"/>
    </source>
</evidence>
<name>A0A0D0A7N7_9AGAM</name>
<feature type="region of interest" description="Disordered" evidence="2">
    <location>
        <begin position="1"/>
        <end position="339"/>
    </location>
</feature>
<organism evidence="4 5">
    <name type="scientific">Pisolithus microcarpus 441</name>
    <dbReference type="NCBI Taxonomy" id="765257"/>
    <lineage>
        <taxon>Eukaryota</taxon>
        <taxon>Fungi</taxon>
        <taxon>Dikarya</taxon>
        <taxon>Basidiomycota</taxon>
        <taxon>Agaricomycotina</taxon>
        <taxon>Agaricomycetes</taxon>
        <taxon>Agaricomycetidae</taxon>
        <taxon>Boletales</taxon>
        <taxon>Sclerodermatineae</taxon>
        <taxon>Pisolithaceae</taxon>
        <taxon>Pisolithus</taxon>
    </lineage>
</organism>
<comment type="similarity">
    <text evidence="1">Belongs to the NKAP family.</text>
</comment>
<accession>A0A0D0A7N7</accession>
<dbReference type="Pfam" id="PF06047">
    <property type="entry name" value="Nkap_C"/>
    <property type="match status" value="1"/>
</dbReference>
<feature type="compositionally biased region" description="Basic and acidic residues" evidence="2">
    <location>
        <begin position="70"/>
        <end position="102"/>
    </location>
</feature>
<dbReference type="GO" id="GO:0003682">
    <property type="term" value="F:chromatin binding"/>
    <property type="evidence" value="ECO:0007669"/>
    <property type="project" value="InterPro"/>
</dbReference>
<sequence length="464" mass="53016">MATVHPSRMGLVPQDRRDAYQAGRRYTRSRSNSPGRGGFTTDGREGSDDHGRERSRQRSRSGGRPRSFSRRRDEERGVSRDHRRDRDRESDDGDHRERRRPSPEYSDYNRPPSPGQAAPWRQQENMYPPRAYRGRPPHGHGTQSTDYLESRRLQREASTVSIWPPSPKGPARQLSPVGSSHRKSKRDRPDTSSGSDIDSESEYERRRRERKERKRRKHGEYKEKKDKKGRNRRRSRSRSYEGSGHDVDRRHSKSRNKSKGQQPRSPSPSRTPSTSVGSEEWVEKPTAISIVSPSQSRNDMPPPGTVPARKSAEVTSTHVNPDAATNDDDSDEEVGPQPLIKVNATKKVDERAYGSALLRGEGSAMAAFLQESTDTRIPRRGEIGLTSDEIASFESVGYVMSGSRHKRMNAVRMRKENQVISAEEKRGILKLQKEERARREAILREEFSELVQEKLKTPEGQPRR</sequence>
<proteinExistence type="inferred from homology"/>
<feature type="compositionally biased region" description="Polar residues" evidence="2">
    <location>
        <begin position="289"/>
        <end position="298"/>
    </location>
</feature>
<dbReference type="EMBL" id="KN833694">
    <property type="protein sequence ID" value="KIK28068.1"/>
    <property type="molecule type" value="Genomic_DNA"/>
</dbReference>
<dbReference type="HOGENOM" id="CLU_032439_5_2_1"/>
<gene>
    <name evidence="4" type="ORF">PISMIDRAFT_92321</name>
</gene>
<dbReference type="Proteomes" id="UP000054018">
    <property type="component" value="Unassembled WGS sequence"/>
</dbReference>